<dbReference type="EMBL" id="CAACVG010008792">
    <property type="protein sequence ID" value="VEN51098.1"/>
    <property type="molecule type" value="Genomic_DNA"/>
</dbReference>
<dbReference type="AlphaFoldDB" id="A0A653CT69"/>
<reference evidence="1 2" key="1">
    <citation type="submission" date="2019-01" db="EMBL/GenBank/DDBJ databases">
        <authorList>
            <person name="Sayadi A."/>
        </authorList>
    </citation>
    <scope>NUCLEOTIDE SEQUENCE [LARGE SCALE GENOMIC DNA]</scope>
</reference>
<protein>
    <submittedName>
        <fullName evidence="1">Uncharacterized protein</fullName>
    </submittedName>
</protein>
<sequence length="146" mass="16927">SRCTFEELRYSRPFISTLGKIRSYVGQPQKLLEVCISCRFFYLERALGKFCNMTTKCCCTMSSQTQAREANKGHSHQIRNAMPNRKVLVSTSTYLDVRKFPFPYEGQFPLKQQLAARHSAPQCVREQQKGYSFPSLSKLHIDARYK</sequence>
<gene>
    <name evidence="1" type="ORF">CALMAC_LOCUS11658</name>
</gene>
<evidence type="ECO:0000313" key="2">
    <source>
        <dbReference type="Proteomes" id="UP000410492"/>
    </source>
</evidence>
<dbReference type="Proteomes" id="UP000410492">
    <property type="component" value="Unassembled WGS sequence"/>
</dbReference>
<feature type="non-terminal residue" evidence="1">
    <location>
        <position position="1"/>
    </location>
</feature>
<accession>A0A653CT69</accession>
<proteinExistence type="predicted"/>
<name>A0A653CT69_CALMS</name>
<organism evidence="1 2">
    <name type="scientific">Callosobruchus maculatus</name>
    <name type="common">Southern cowpea weevil</name>
    <name type="synonym">Pulse bruchid</name>
    <dbReference type="NCBI Taxonomy" id="64391"/>
    <lineage>
        <taxon>Eukaryota</taxon>
        <taxon>Metazoa</taxon>
        <taxon>Ecdysozoa</taxon>
        <taxon>Arthropoda</taxon>
        <taxon>Hexapoda</taxon>
        <taxon>Insecta</taxon>
        <taxon>Pterygota</taxon>
        <taxon>Neoptera</taxon>
        <taxon>Endopterygota</taxon>
        <taxon>Coleoptera</taxon>
        <taxon>Polyphaga</taxon>
        <taxon>Cucujiformia</taxon>
        <taxon>Chrysomeloidea</taxon>
        <taxon>Chrysomelidae</taxon>
        <taxon>Bruchinae</taxon>
        <taxon>Bruchini</taxon>
        <taxon>Callosobruchus</taxon>
    </lineage>
</organism>
<evidence type="ECO:0000313" key="1">
    <source>
        <dbReference type="EMBL" id="VEN51098.1"/>
    </source>
</evidence>
<keyword evidence="2" id="KW-1185">Reference proteome</keyword>